<evidence type="ECO:0000259" key="2">
    <source>
        <dbReference type="Pfam" id="PF03787"/>
    </source>
</evidence>
<dbReference type="HOGENOM" id="CLU_047795_0_0_9"/>
<dbReference type="RefSeq" id="WP_013075373.1">
    <property type="nucleotide sequence ID" value="NC_014098.1"/>
</dbReference>
<proteinExistence type="predicted"/>
<dbReference type="STRING" id="562970.Btus_1366"/>
<dbReference type="InterPro" id="IPR013410">
    <property type="entry name" value="CRISPR-assoc_RAMP_Cmr4"/>
</dbReference>
<dbReference type="eggNOG" id="COG1336">
    <property type="taxonomic scope" value="Bacteria"/>
</dbReference>
<dbReference type="PANTHER" id="PTHR36700:SF1">
    <property type="entry name" value="CRISPR SYSTEM CMR SUBUNIT CMR4"/>
    <property type="match status" value="1"/>
</dbReference>
<dbReference type="KEGG" id="bts:Btus_1366"/>
<dbReference type="Pfam" id="PF03787">
    <property type="entry name" value="RAMPs"/>
    <property type="match status" value="1"/>
</dbReference>
<sequence>MRGHNRMFWLHAVTPLHVGAGQGVGFIDLPIMREKVTHWPVVPGSAVKGVLRDYFQGTDLKGFTLAFGQGGVGDEQAGSLVFTDAHLVMLPVRSLYGTFAYVTSPFVLMRLRRDLEMVYGSGMPADMGSVGATTAEDEIYLSELSSLAMDQSVFLEDLDFTAKTDPTVKQWADFFAEALFPENDPWRPFFLERFAMVSDNVFNYLCETATEVQARIRINDDTKIVEKGALWYEENLPAETVLAGVVWCDQVYGKDVTPQELITNFCPSKVNLQIGGHASVGKGQIRCLFTPGSKKG</sequence>
<name>D5WY24_KYRT2</name>
<dbReference type="InterPro" id="IPR005537">
    <property type="entry name" value="RAMP_III_fam"/>
</dbReference>
<dbReference type="EMBL" id="CP002017">
    <property type="protein sequence ID" value="ADG06083.1"/>
    <property type="molecule type" value="Genomic_DNA"/>
</dbReference>
<feature type="domain" description="CRISPR type III-associated protein" evidence="2">
    <location>
        <begin position="10"/>
        <end position="285"/>
    </location>
</feature>
<evidence type="ECO:0000256" key="1">
    <source>
        <dbReference type="ARBA" id="ARBA00023118"/>
    </source>
</evidence>
<dbReference type="NCBIfam" id="TIGR02580">
    <property type="entry name" value="cas_RAMP_Cmr4"/>
    <property type="match status" value="1"/>
</dbReference>
<keyword evidence="1" id="KW-0051">Antiviral defense</keyword>
<accession>D5WY24</accession>
<protein>
    <submittedName>
        <fullName evidence="3">CRISPR-associated RAMP protein, Cmr4 family</fullName>
    </submittedName>
</protein>
<evidence type="ECO:0000313" key="4">
    <source>
        <dbReference type="Proteomes" id="UP000002368"/>
    </source>
</evidence>
<dbReference type="GO" id="GO:0051607">
    <property type="term" value="P:defense response to virus"/>
    <property type="evidence" value="ECO:0007669"/>
    <property type="project" value="UniProtKB-KW"/>
</dbReference>
<dbReference type="OrthoDB" id="9789361at2"/>
<dbReference type="Proteomes" id="UP000002368">
    <property type="component" value="Chromosome"/>
</dbReference>
<keyword evidence="4" id="KW-1185">Reference proteome</keyword>
<dbReference type="AlphaFoldDB" id="D5WY24"/>
<evidence type="ECO:0000313" key="3">
    <source>
        <dbReference type="EMBL" id="ADG06083.1"/>
    </source>
</evidence>
<gene>
    <name evidence="3" type="ordered locus">Btus_1366</name>
</gene>
<organism evidence="3 4">
    <name type="scientific">Kyrpidia tusciae (strain DSM 2912 / NBRC 15312 / T2)</name>
    <name type="common">Bacillus tusciae</name>
    <dbReference type="NCBI Taxonomy" id="562970"/>
    <lineage>
        <taxon>Bacteria</taxon>
        <taxon>Bacillati</taxon>
        <taxon>Bacillota</taxon>
        <taxon>Bacilli</taxon>
        <taxon>Bacillales</taxon>
        <taxon>Alicyclobacillaceae</taxon>
        <taxon>Kyrpidia</taxon>
    </lineage>
</organism>
<reference evidence="3 4" key="1">
    <citation type="journal article" date="2011" name="Stand. Genomic Sci.">
        <title>Complete genome sequence of the thermophilic, hydrogen-oxidizing Bacillus tusciae type strain (T2) and reclassification in the new genus, Kyrpidia gen. nov. as Kyrpidia tusciae comb. nov. and emendation of the family Alicyclobacillaceae da Costa and Rainey, 2010.</title>
        <authorList>
            <person name="Klenk H.P."/>
            <person name="Lapidus A."/>
            <person name="Chertkov O."/>
            <person name="Copeland A."/>
            <person name="Del Rio T.G."/>
            <person name="Nolan M."/>
            <person name="Lucas S."/>
            <person name="Chen F."/>
            <person name="Tice H."/>
            <person name="Cheng J.F."/>
            <person name="Han C."/>
            <person name="Bruce D."/>
            <person name="Goodwin L."/>
            <person name="Pitluck S."/>
            <person name="Pati A."/>
            <person name="Ivanova N."/>
            <person name="Mavromatis K."/>
            <person name="Daum C."/>
            <person name="Chen A."/>
            <person name="Palaniappan K."/>
            <person name="Chang Y.J."/>
            <person name="Land M."/>
            <person name="Hauser L."/>
            <person name="Jeffries C.D."/>
            <person name="Detter J.C."/>
            <person name="Rohde M."/>
            <person name="Abt B."/>
            <person name="Pukall R."/>
            <person name="Goker M."/>
            <person name="Bristow J."/>
            <person name="Markowitz V."/>
            <person name="Hugenholtz P."/>
            <person name="Eisen J.A."/>
        </authorList>
    </citation>
    <scope>NUCLEOTIDE SEQUENCE [LARGE SCALE GENOMIC DNA]</scope>
    <source>
        <strain evidence="3 4">DSM 2912</strain>
    </source>
</reference>
<dbReference type="PANTHER" id="PTHR36700">
    <property type="entry name" value="CRISPR SYSTEM CMR SUBUNIT CMR4"/>
    <property type="match status" value="1"/>
</dbReference>